<keyword evidence="10" id="KW-1185">Reference proteome</keyword>
<accession>A0A1I5MFW5</accession>
<keyword evidence="3" id="KW-0813">Transport</keyword>
<dbReference type="PANTHER" id="PTHR43057:SF1">
    <property type="entry name" value="ARSENICAL-RESISTANCE PROTEIN 3"/>
    <property type="match status" value="1"/>
</dbReference>
<evidence type="ECO:0000313" key="9">
    <source>
        <dbReference type="EMBL" id="SFP08484.1"/>
    </source>
</evidence>
<feature type="transmembrane region" description="Helical" evidence="8">
    <location>
        <begin position="39"/>
        <end position="57"/>
    </location>
</feature>
<dbReference type="InterPro" id="IPR004706">
    <property type="entry name" value="Arsenical-R_Acr3"/>
</dbReference>
<reference evidence="10" key="1">
    <citation type="submission" date="2016-10" db="EMBL/GenBank/DDBJ databases">
        <authorList>
            <person name="Varghese N."/>
            <person name="Submissions S."/>
        </authorList>
    </citation>
    <scope>NUCLEOTIDE SEQUENCE [LARGE SCALE GENOMIC DNA]</scope>
    <source>
        <strain evidence="10">CGMCC 1.10329</strain>
    </source>
</reference>
<comment type="similarity">
    <text evidence="2">Belongs to the arsenical resistance-3 (ACR3) (TC 2.A.59) family.</text>
</comment>
<keyword evidence="6 8" id="KW-1133">Transmembrane helix</keyword>
<dbReference type="AlphaFoldDB" id="A0A1I5MFW5"/>
<dbReference type="GO" id="GO:0015297">
    <property type="term" value="F:antiporter activity"/>
    <property type="evidence" value="ECO:0007669"/>
    <property type="project" value="InterPro"/>
</dbReference>
<evidence type="ECO:0000256" key="4">
    <source>
        <dbReference type="ARBA" id="ARBA00022475"/>
    </source>
</evidence>
<dbReference type="InterPro" id="IPR038770">
    <property type="entry name" value="Na+/solute_symporter_sf"/>
</dbReference>
<feature type="transmembrane region" description="Helical" evidence="8">
    <location>
        <begin position="128"/>
        <end position="147"/>
    </location>
</feature>
<evidence type="ECO:0000313" key="10">
    <source>
        <dbReference type="Proteomes" id="UP000183769"/>
    </source>
</evidence>
<dbReference type="Pfam" id="PF01758">
    <property type="entry name" value="SBF"/>
    <property type="match status" value="1"/>
</dbReference>
<comment type="subcellular location">
    <subcellularLocation>
        <location evidence="1">Cell membrane</location>
        <topology evidence="1">Multi-pass membrane protein</topology>
    </subcellularLocation>
</comment>
<feature type="transmembrane region" description="Helical" evidence="8">
    <location>
        <begin position="167"/>
        <end position="186"/>
    </location>
</feature>
<organism evidence="9 10">
    <name type="scientific">Halolamina pelagica</name>
    <dbReference type="NCBI Taxonomy" id="699431"/>
    <lineage>
        <taxon>Archaea</taxon>
        <taxon>Methanobacteriati</taxon>
        <taxon>Methanobacteriota</taxon>
        <taxon>Stenosarchaea group</taxon>
        <taxon>Halobacteria</taxon>
        <taxon>Halobacteriales</taxon>
        <taxon>Haloferacaceae</taxon>
    </lineage>
</organism>
<gene>
    <name evidence="9" type="ORF">SAMN05216277_101252</name>
</gene>
<evidence type="ECO:0000256" key="6">
    <source>
        <dbReference type="ARBA" id="ARBA00022989"/>
    </source>
</evidence>
<name>A0A1I5MFW5_9EURY</name>
<feature type="transmembrane region" description="Helical" evidence="8">
    <location>
        <begin position="12"/>
        <end position="33"/>
    </location>
</feature>
<dbReference type="GO" id="GO:0015104">
    <property type="term" value="F:antimonite transmembrane transporter activity"/>
    <property type="evidence" value="ECO:0007669"/>
    <property type="project" value="TreeGrafter"/>
</dbReference>
<keyword evidence="4" id="KW-1003">Cell membrane</keyword>
<evidence type="ECO:0000256" key="5">
    <source>
        <dbReference type="ARBA" id="ARBA00022692"/>
    </source>
</evidence>
<dbReference type="GO" id="GO:0015105">
    <property type="term" value="F:arsenite transmembrane transporter activity"/>
    <property type="evidence" value="ECO:0007669"/>
    <property type="project" value="TreeGrafter"/>
</dbReference>
<evidence type="ECO:0000256" key="1">
    <source>
        <dbReference type="ARBA" id="ARBA00004651"/>
    </source>
</evidence>
<feature type="transmembrane region" description="Helical" evidence="8">
    <location>
        <begin position="198"/>
        <end position="217"/>
    </location>
</feature>
<dbReference type="Gene3D" id="1.20.1530.20">
    <property type="match status" value="1"/>
</dbReference>
<evidence type="ECO:0000256" key="7">
    <source>
        <dbReference type="ARBA" id="ARBA00023136"/>
    </source>
</evidence>
<feature type="transmembrane region" description="Helical" evidence="8">
    <location>
        <begin position="95"/>
        <end position="116"/>
    </location>
</feature>
<dbReference type="OrthoDB" id="77832at2157"/>
<dbReference type="RefSeq" id="WP_074874791.1">
    <property type="nucleotide sequence ID" value="NZ_FOXI01000001.1"/>
</dbReference>
<evidence type="ECO:0000256" key="3">
    <source>
        <dbReference type="ARBA" id="ARBA00022448"/>
    </source>
</evidence>
<sequence>MDAKAWLQRRQVAVYAVGVALAVGVGVGRPAVAPAVEELIDPVLALLLYVTFLEVPFVRLRRAFRNRRFMAGALGTNFLVVPVVVWLLTRPLPNRPALLVGAFMVLLTPCVDYVITFTDLAGGDAEQVTAATPALLLAQLVALPAYLWLFVGPTVASAIEPRPFVEAFLLIIALPLALAWLTEAWAERSRRGASWQTAMGWLPVPMLAVTLFVVIASQLTRVQDSIGQIAAVVPVYVAFLVVMPLVARSVGARLDLPVAERRALVFTSVTRNSLVVLPLALALPAAYQLAPAVVVTQTLVELAGMVTLTRVVPRWLVPEPDR</sequence>
<dbReference type="InterPro" id="IPR002657">
    <property type="entry name" value="BilAc:Na_symport/Acr3"/>
</dbReference>
<feature type="transmembrane region" description="Helical" evidence="8">
    <location>
        <begin position="69"/>
        <end position="89"/>
    </location>
</feature>
<keyword evidence="5 8" id="KW-0812">Transmembrane</keyword>
<dbReference type="GO" id="GO:0005886">
    <property type="term" value="C:plasma membrane"/>
    <property type="evidence" value="ECO:0007669"/>
    <property type="project" value="UniProtKB-SubCell"/>
</dbReference>
<evidence type="ECO:0000256" key="8">
    <source>
        <dbReference type="SAM" id="Phobius"/>
    </source>
</evidence>
<proteinExistence type="inferred from homology"/>
<dbReference type="PANTHER" id="PTHR43057">
    <property type="entry name" value="ARSENITE EFFLUX TRANSPORTER"/>
    <property type="match status" value="1"/>
</dbReference>
<evidence type="ECO:0000256" key="2">
    <source>
        <dbReference type="ARBA" id="ARBA00010110"/>
    </source>
</evidence>
<keyword evidence="7 8" id="KW-0472">Membrane</keyword>
<dbReference type="Proteomes" id="UP000183769">
    <property type="component" value="Unassembled WGS sequence"/>
</dbReference>
<protein>
    <submittedName>
        <fullName evidence="9">Arsenite efflux pump ArsB, ACR3 family</fullName>
    </submittedName>
</protein>
<dbReference type="EMBL" id="FOXI01000001">
    <property type="protein sequence ID" value="SFP08484.1"/>
    <property type="molecule type" value="Genomic_DNA"/>
</dbReference>
<feature type="transmembrane region" description="Helical" evidence="8">
    <location>
        <begin position="229"/>
        <end position="251"/>
    </location>
</feature>